<comment type="caution">
    <text evidence="1">The sequence shown here is derived from an EMBL/GenBank/DDBJ whole genome shotgun (WGS) entry which is preliminary data.</text>
</comment>
<evidence type="ECO:0000313" key="1">
    <source>
        <dbReference type="EMBL" id="CAB4039560.1"/>
    </source>
</evidence>
<sequence length="62" mass="7031">HGHRKVVETYNASQRKWVDDMVSACSAMEEIVSKVDEVEAHKDRKLFIDKCGTGSLRPVDMP</sequence>
<dbReference type="InterPro" id="IPR027267">
    <property type="entry name" value="AH/BAR_dom_sf"/>
</dbReference>
<dbReference type="OrthoDB" id="28357at2759"/>
<keyword evidence="2" id="KW-1185">Reference proteome</keyword>
<proteinExistence type="predicted"/>
<dbReference type="Gene3D" id="1.20.1270.60">
    <property type="entry name" value="Arfaptin homology (AH) domain/BAR domain"/>
    <property type="match status" value="1"/>
</dbReference>
<dbReference type="AlphaFoldDB" id="A0A7D9K0G6"/>
<reference evidence="1" key="1">
    <citation type="submission" date="2020-04" db="EMBL/GenBank/DDBJ databases">
        <authorList>
            <person name="Alioto T."/>
            <person name="Alioto T."/>
            <person name="Gomez Garrido J."/>
        </authorList>
    </citation>
    <scope>NUCLEOTIDE SEQUENCE</scope>
    <source>
        <strain evidence="1">A484AB</strain>
    </source>
</reference>
<name>A0A7D9K0G6_PARCT</name>
<feature type="non-terminal residue" evidence="1">
    <location>
        <position position="1"/>
    </location>
</feature>
<dbReference type="EMBL" id="CACRXK020025565">
    <property type="protein sequence ID" value="CAB4039560.1"/>
    <property type="molecule type" value="Genomic_DNA"/>
</dbReference>
<evidence type="ECO:0000313" key="2">
    <source>
        <dbReference type="Proteomes" id="UP001152795"/>
    </source>
</evidence>
<accession>A0A7D9K0G6</accession>
<gene>
    <name evidence="1" type="ORF">PACLA_8A088255</name>
</gene>
<protein>
    <submittedName>
        <fullName evidence="1">Uncharacterized protein</fullName>
    </submittedName>
</protein>
<dbReference type="Proteomes" id="UP001152795">
    <property type="component" value="Unassembled WGS sequence"/>
</dbReference>
<organism evidence="1 2">
    <name type="scientific">Paramuricea clavata</name>
    <name type="common">Red gorgonian</name>
    <name type="synonym">Violescent sea-whip</name>
    <dbReference type="NCBI Taxonomy" id="317549"/>
    <lineage>
        <taxon>Eukaryota</taxon>
        <taxon>Metazoa</taxon>
        <taxon>Cnidaria</taxon>
        <taxon>Anthozoa</taxon>
        <taxon>Octocorallia</taxon>
        <taxon>Malacalcyonacea</taxon>
        <taxon>Plexauridae</taxon>
        <taxon>Paramuricea</taxon>
    </lineage>
</organism>
<dbReference type="SUPFAM" id="SSF103657">
    <property type="entry name" value="BAR/IMD domain-like"/>
    <property type="match status" value="1"/>
</dbReference>